<evidence type="ECO:0000256" key="2">
    <source>
        <dbReference type="PIRSR" id="PIRSR640198-2"/>
    </source>
</evidence>
<evidence type="ECO:0000313" key="4">
    <source>
        <dbReference type="EMBL" id="KXU38104.1"/>
    </source>
</evidence>
<name>A0A139SUB1_9BACT</name>
<feature type="domain" description="Fido" evidence="3">
    <location>
        <begin position="187"/>
        <end position="359"/>
    </location>
</feature>
<gene>
    <name evidence="4" type="ORF">AXK11_01315</name>
</gene>
<dbReference type="PANTHER" id="PTHR13504">
    <property type="entry name" value="FIDO DOMAIN-CONTAINING PROTEIN DDB_G0283145"/>
    <property type="match status" value="1"/>
</dbReference>
<feature type="active site" evidence="1">
    <location>
        <position position="297"/>
    </location>
</feature>
<dbReference type="GO" id="GO:0005524">
    <property type="term" value="F:ATP binding"/>
    <property type="evidence" value="ECO:0007669"/>
    <property type="project" value="UniProtKB-KW"/>
</dbReference>
<evidence type="ECO:0000259" key="3">
    <source>
        <dbReference type="PROSITE" id="PS51459"/>
    </source>
</evidence>
<comment type="caution">
    <text evidence="4">The sequence shown here is derived from an EMBL/GenBank/DDBJ whole genome shotgun (WGS) entry which is preliminary data.</text>
</comment>
<dbReference type="STRING" id="1548207.AXK11_01315"/>
<dbReference type="Proteomes" id="UP000070058">
    <property type="component" value="Unassembled WGS sequence"/>
</dbReference>
<dbReference type="Pfam" id="PF02661">
    <property type="entry name" value="Fic"/>
    <property type="match status" value="1"/>
</dbReference>
<proteinExistence type="predicted"/>
<dbReference type="AlphaFoldDB" id="A0A139SUB1"/>
<dbReference type="InterPro" id="IPR040198">
    <property type="entry name" value="Fido_containing"/>
</dbReference>
<feature type="binding site" evidence="2">
    <location>
        <begin position="301"/>
        <end position="308"/>
    </location>
    <ligand>
        <name>ATP</name>
        <dbReference type="ChEBI" id="CHEBI:30616"/>
    </ligand>
</feature>
<dbReference type="SUPFAM" id="SSF140931">
    <property type="entry name" value="Fic-like"/>
    <property type="match status" value="1"/>
</dbReference>
<dbReference type="Gene3D" id="1.10.3290.10">
    <property type="entry name" value="Fido-like domain"/>
    <property type="match status" value="1"/>
</dbReference>
<dbReference type="PANTHER" id="PTHR13504:SF38">
    <property type="entry name" value="FIDO DOMAIN-CONTAINING PROTEIN"/>
    <property type="match status" value="1"/>
</dbReference>
<protein>
    <recommendedName>
        <fullName evidence="3">Fido domain-containing protein</fullName>
    </recommendedName>
</protein>
<dbReference type="EMBL" id="LSZQ01000009">
    <property type="protein sequence ID" value="KXU38104.1"/>
    <property type="molecule type" value="Genomic_DNA"/>
</dbReference>
<dbReference type="InterPro" id="IPR036597">
    <property type="entry name" value="Fido-like_dom_sf"/>
</dbReference>
<keyword evidence="2" id="KW-0547">Nucleotide-binding</keyword>
<keyword evidence="2" id="KW-0067">ATP-binding</keyword>
<evidence type="ECO:0000256" key="1">
    <source>
        <dbReference type="PIRSR" id="PIRSR640198-1"/>
    </source>
</evidence>
<sequence>MRFPKSPPSWIELARQIPKARQLELHAQRAYWVKNDARYLHWDEFRRKKMPAGFSAEECWFILKTIRSASYREIDLHDAKGQPFVFGMPWTLSAFLQQLDLGEGLAGAARALDDSQTEAKARSERATISTLVEEAITSSQLEGARTTHAVAKEMLRTARKPRDNSEQMVFNNYRAMQHLRKVAAQPLNLKRLLELHRIVTQDTLEKPDASGRLRLASEKIRVSDFTGEVDFHIPPDARKLPKLLKAFFAFANAGNPLASDHTANNADNANSAEDAAPDFIHPVLRAIILHFWLAYLHPFYDGNGRTARALFYWSMLRTGYPLFELISISQVILRAPTRYARAYLHTETDDNDLTYFILHQVGVIRAAIEERYKQREQKARELNAVGRFLDKYPELNARQQALLAHALREPGAAYEIYAHARSHGVTHQTARDDLFELVERGFLEASRSSRRYQFRPTKSLQSRLARLAKK</sequence>
<evidence type="ECO:0000313" key="5">
    <source>
        <dbReference type="Proteomes" id="UP000070058"/>
    </source>
</evidence>
<reference evidence="5" key="1">
    <citation type="submission" date="2016-02" db="EMBL/GenBank/DDBJ databases">
        <authorList>
            <person name="Sanders J.G."/>
            <person name="Lin J.Y."/>
            <person name="Wertz J.T."/>
            <person name="Russell J.A."/>
            <person name="Moreau C.S."/>
            <person name="Powell S."/>
        </authorList>
    </citation>
    <scope>NUCLEOTIDE SEQUENCE [LARGE SCALE GENOMIC DNA]</scope>
    <source>
        <strain evidence="5">CAG34</strain>
    </source>
</reference>
<keyword evidence="5" id="KW-1185">Reference proteome</keyword>
<dbReference type="InterPro" id="IPR003812">
    <property type="entry name" value="Fido"/>
</dbReference>
<dbReference type="RefSeq" id="WP_068628264.1">
    <property type="nucleotide sequence ID" value="NZ_LSZQ01000009.1"/>
</dbReference>
<organism evidence="4 5">
    <name type="scientific">Cephaloticoccus primus</name>
    <dbReference type="NCBI Taxonomy" id="1548207"/>
    <lineage>
        <taxon>Bacteria</taxon>
        <taxon>Pseudomonadati</taxon>
        <taxon>Verrucomicrobiota</taxon>
        <taxon>Opitutia</taxon>
        <taxon>Opitutales</taxon>
        <taxon>Opitutaceae</taxon>
        <taxon>Cephaloticoccus</taxon>
    </lineage>
</organism>
<accession>A0A139SUB1</accession>
<dbReference type="PROSITE" id="PS51459">
    <property type="entry name" value="FIDO"/>
    <property type="match status" value="1"/>
</dbReference>